<evidence type="ECO:0000313" key="3">
    <source>
        <dbReference type="Proteomes" id="UP000813385"/>
    </source>
</evidence>
<gene>
    <name evidence="2" type="ORF">B0T11DRAFT_277558</name>
</gene>
<name>A0A8K0TNB1_9PEZI</name>
<proteinExistence type="predicted"/>
<dbReference type="AlphaFoldDB" id="A0A8K0TNB1"/>
<protein>
    <submittedName>
        <fullName evidence="2">Uncharacterized protein</fullName>
    </submittedName>
</protein>
<evidence type="ECO:0000256" key="1">
    <source>
        <dbReference type="SAM" id="MobiDB-lite"/>
    </source>
</evidence>
<feature type="region of interest" description="Disordered" evidence="1">
    <location>
        <begin position="1"/>
        <end position="92"/>
    </location>
</feature>
<dbReference type="EMBL" id="JAGPXD010000002">
    <property type="protein sequence ID" value="KAH7368741.1"/>
    <property type="molecule type" value="Genomic_DNA"/>
</dbReference>
<comment type="caution">
    <text evidence="2">The sequence shown here is derived from an EMBL/GenBank/DDBJ whole genome shotgun (WGS) entry which is preliminary data.</text>
</comment>
<accession>A0A8K0TNB1</accession>
<keyword evidence="3" id="KW-1185">Reference proteome</keyword>
<evidence type="ECO:0000313" key="2">
    <source>
        <dbReference type="EMBL" id="KAH7368741.1"/>
    </source>
</evidence>
<dbReference type="Proteomes" id="UP000813385">
    <property type="component" value="Unassembled WGS sequence"/>
</dbReference>
<reference evidence="2" key="1">
    <citation type="journal article" date="2021" name="Nat. Commun.">
        <title>Genetic determinants of endophytism in the Arabidopsis root mycobiome.</title>
        <authorList>
            <person name="Mesny F."/>
            <person name="Miyauchi S."/>
            <person name="Thiergart T."/>
            <person name="Pickel B."/>
            <person name="Atanasova L."/>
            <person name="Karlsson M."/>
            <person name="Huettel B."/>
            <person name="Barry K.W."/>
            <person name="Haridas S."/>
            <person name="Chen C."/>
            <person name="Bauer D."/>
            <person name="Andreopoulos W."/>
            <person name="Pangilinan J."/>
            <person name="LaButti K."/>
            <person name="Riley R."/>
            <person name="Lipzen A."/>
            <person name="Clum A."/>
            <person name="Drula E."/>
            <person name="Henrissat B."/>
            <person name="Kohler A."/>
            <person name="Grigoriev I.V."/>
            <person name="Martin F.M."/>
            <person name="Hacquard S."/>
        </authorList>
    </citation>
    <scope>NUCLEOTIDE SEQUENCE</scope>
    <source>
        <strain evidence="2">MPI-CAGE-AT-0016</strain>
    </source>
</reference>
<sequence length="262" mass="29585">MPKKPRTSGTKGHGPRQRPKTRPREGSGVVPPTAPEVVLIEDNDDSRRSISPSATAVPDPRPAVRPRPAEMPIRRRGWSFHEQTRPNGDASPMRFAAPLAPMTPREEIPLDTLTLPTIEIACAEAVAAASCIDQQPPLEHIPGSRRTHSSNSPPHEPEIHVIYRVTTLQGEVQRTRIWFPPCDLADMSFDDMLREIPLKLKNPWPGLLFILTDDVNHIWEELVVDLDSFELMKRQLQKRREDFAGYVGASRGKWFSIYVEEC</sequence>
<organism evidence="2 3">
    <name type="scientific">Plectosphaerella cucumerina</name>
    <dbReference type="NCBI Taxonomy" id="40658"/>
    <lineage>
        <taxon>Eukaryota</taxon>
        <taxon>Fungi</taxon>
        <taxon>Dikarya</taxon>
        <taxon>Ascomycota</taxon>
        <taxon>Pezizomycotina</taxon>
        <taxon>Sordariomycetes</taxon>
        <taxon>Hypocreomycetidae</taxon>
        <taxon>Glomerellales</taxon>
        <taxon>Plectosphaerellaceae</taxon>
        <taxon>Plectosphaerella</taxon>
    </lineage>
</organism>